<sequence>MSNRREATSVVTSTLTGLNDETFNENEENISGSNLSGSDSDASESVSLDSLNIDGIEVDELSDTDDSGRLDSAHETDSDGQNWPEFNLENDIGNPRLKVGMLFKSKDSLKEAAKQYGRLNSYFIKFPKNDLKRLKAVCSKKCSWFIWASRLNPNDPTDQTWQIRSSNPNHTCSKVYKNRNVTAAWIGEQYKEKFIADPNYSLKSLQQDVKRDFCCLVSLTKCRRAKLRALELIEGAHKAQYEKVYEYLLEVRTQNEGTTTICYLDNRLFQRMYVCLQACKDGYRAGCRRIVGLDGCFLKGYYGGYLLAAVGIDANNGIYPLAYAAVESENQASWLWFLELLAIDLEIVSSYQISFMSDKQKGLLEAICMLFPNAETRHCVRHLHSNFKKAGFQTKELKDLLWKAARASTIREFDDVMDELRNTNQHAYDWLKEKNPIHWSRSHFSFRSHSDMLVNNLSESFNKIILEARRKPILTMMETIRTKIMLLIVKKKEEADKWKGMLCPKIKKKVDANIKDSLRCVPSHAGGDKYQVECGPGSQHVVDLVEKSCSCRNWDLTGIPCMHALAVIHHKDEFPETYLQTCYTKQTQLQIYSNFVSPVRGLKQWTSLSNMLPILPPPLRRPPGRPTKVRRKELDEGQTTNRLSKRGVEMRCSKCKRIGHNKRSCKGEVGQNIPVKRHQVGAPTQQQATRNQQEGNPTQQGASTQLPTVPPTAPTHQEAARRQKLPLKRKSTTTTVRWMPSTQESSMTDH</sequence>
<keyword evidence="2 4" id="KW-0863">Zinc-finger</keyword>
<feature type="compositionally biased region" description="Polar residues" evidence="5">
    <location>
        <begin position="732"/>
        <end position="750"/>
    </location>
</feature>
<feature type="region of interest" description="Disordered" evidence="5">
    <location>
        <begin position="1"/>
        <end position="46"/>
    </location>
</feature>
<feature type="domain" description="SWIM-type" evidence="6">
    <location>
        <begin position="530"/>
        <end position="572"/>
    </location>
</feature>
<dbReference type="SMART" id="SM00575">
    <property type="entry name" value="ZnF_PMZ"/>
    <property type="match status" value="1"/>
</dbReference>
<dbReference type="EMBL" id="JAIQCV010000001">
    <property type="protein sequence ID" value="KAH1130434.1"/>
    <property type="molecule type" value="Genomic_DNA"/>
</dbReference>
<feature type="compositionally biased region" description="Basic and acidic residues" evidence="5">
    <location>
        <begin position="66"/>
        <end position="77"/>
    </location>
</feature>
<accession>A0A9D3WJV0</accession>
<evidence type="ECO:0000313" key="8">
    <source>
        <dbReference type="Proteomes" id="UP000828251"/>
    </source>
</evidence>
<protein>
    <recommendedName>
        <fullName evidence="6">SWIM-type domain-containing protein</fullName>
    </recommendedName>
</protein>
<evidence type="ECO:0000313" key="7">
    <source>
        <dbReference type="EMBL" id="KAH1130434.1"/>
    </source>
</evidence>
<evidence type="ECO:0000256" key="4">
    <source>
        <dbReference type="PROSITE-ProRule" id="PRU00325"/>
    </source>
</evidence>
<feature type="compositionally biased region" description="Basic residues" evidence="5">
    <location>
        <begin position="722"/>
        <end position="731"/>
    </location>
</feature>
<organism evidence="7 8">
    <name type="scientific">Gossypium stocksii</name>
    <dbReference type="NCBI Taxonomy" id="47602"/>
    <lineage>
        <taxon>Eukaryota</taxon>
        <taxon>Viridiplantae</taxon>
        <taxon>Streptophyta</taxon>
        <taxon>Embryophyta</taxon>
        <taxon>Tracheophyta</taxon>
        <taxon>Spermatophyta</taxon>
        <taxon>Magnoliopsida</taxon>
        <taxon>eudicotyledons</taxon>
        <taxon>Gunneridae</taxon>
        <taxon>Pentapetalae</taxon>
        <taxon>rosids</taxon>
        <taxon>malvids</taxon>
        <taxon>Malvales</taxon>
        <taxon>Malvaceae</taxon>
        <taxon>Malvoideae</taxon>
        <taxon>Gossypium</taxon>
    </lineage>
</organism>
<dbReference type="InterPro" id="IPR018289">
    <property type="entry name" value="MULE_transposase_dom"/>
</dbReference>
<comment type="caution">
    <text evidence="7">The sequence shown here is derived from an EMBL/GenBank/DDBJ whole genome shotgun (WGS) entry which is preliminary data.</text>
</comment>
<keyword evidence="8" id="KW-1185">Reference proteome</keyword>
<evidence type="ECO:0000256" key="3">
    <source>
        <dbReference type="ARBA" id="ARBA00022833"/>
    </source>
</evidence>
<feature type="compositionally biased region" description="Polar residues" evidence="5">
    <location>
        <begin position="682"/>
        <end position="707"/>
    </location>
</feature>
<reference evidence="7 8" key="1">
    <citation type="journal article" date="2021" name="Plant Biotechnol. J.">
        <title>Multi-omics assisted identification of the key and species-specific regulatory components of drought-tolerant mechanisms in Gossypium stocksii.</title>
        <authorList>
            <person name="Yu D."/>
            <person name="Ke L."/>
            <person name="Zhang D."/>
            <person name="Wu Y."/>
            <person name="Sun Y."/>
            <person name="Mei J."/>
            <person name="Sun J."/>
            <person name="Sun Y."/>
        </authorList>
    </citation>
    <scope>NUCLEOTIDE SEQUENCE [LARGE SCALE GENOMIC DNA]</scope>
    <source>
        <strain evidence="8">cv. E1</strain>
        <tissue evidence="7">Leaf</tissue>
    </source>
</reference>
<feature type="compositionally biased region" description="Low complexity" evidence="5">
    <location>
        <begin position="31"/>
        <end position="46"/>
    </location>
</feature>
<feature type="region of interest" description="Disordered" evidence="5">
    <location>
        <begin position="61"/>
        <end position="88"/>
    </location>
</feature>
<evidence type="ECO:0000259" key="6">
    <source>
        <dbReference type="PROSITE" id="PS50966"/>
    </source>
</evidence>
<dbReference type="Proteomes" id="UP000828251">
    <property type="component" value="Unassembled WGS sequence"/>
</dbReference>
<feature type="compositionally biased region" description="Polar residues" evidence="5">
    <location>
        <begin position="8"/>
        <end position="21"/>
    </location>
</feature>
<dbReference type="InterPro" id="IPR007527">
    <property type="entry name" value="Znf_SWIM"/>
</dbReference>
<keyword evidence="3" id="KW-0862">Zinc</keyword>
<evidence type="ECO:0000256" key="1">
    <source>
        <dbReference type="ARBA" id="ARBA00022723"/>
    </source>
</evidence>
<name>A0A9D3WJV0_9ROSI</name>
<dbReference type="PANTHER" id="PTHR31973">
    <property type="entry name" value="POLYPROTEIN, PUTATIVE-RELATED"/>
    <property type="match status" value="1"/>
</dbReference>
<feature type="compositionally biased region" description="Pro residues" evidence="5">
    <location>
        <begin position="616"/>
        <end position="625"/>
    </location>
</feature>
<dbReference type="PANTHER" id="PTHR31973:SF187">
    <property type="entry name" value="MUTATOR TRANSPOSASE MUDRA PROTEIN"/>
    <property type="match status" value="1"/>
</dbReference>
<dbReference type="OrthoDB" id="1001935at2759"/>
<keyword evidence="1" id="KW-0479">Metal-binding</keyword>
<dbReference type="InterPro" id="IPR006564">
    <property type="entry name" value="Znf_PMZ"/>
</dbReference>
<evidence type="ECO:0000256" key="5">
    <source>
        <dbReference type="SAM" id="MobiDB-lite"/>
    </source>
</evidence>
<proteinExistence type="predicted"/>
<feature type="region of interest" description="Disordered" evidence="5">
    <location>
        <begin position="616"/>
        <end position="648"/>
    </location>
</feature>
<dbReference type="Pfam" id="PF10551">
    <property type="entry name" value="MULE"/>
    <property type="match status" value="1"/>
</dbReference>
<dbReference type="PROSITE" id="PS50966">
    <property type="entry name" value="ZF_SWIM"/>
    <property type="match status" value="1"/>
</dbReference>
<dbReference type="GO" id="GO:0008270">
    <property type="term" value="F:zinc ion binding"/>
    <property type="evidence" value="ECO:0007669"/>
    <property type="project" value="UniProtKB-KW"/>
</dbReference>
<evidence type="ECO:0000256" key="2">
    <source>
        <dbReference type="ARBA" id="ARBA00022771"/>
    </source>
</evidence>
<gene>
    <name evidence="7" type="ORF">J1N35_001812</name>
</gene>
<dbReference type="AlphaFoldDB" id="A0A9D3WJV0"/>
<dbReference type="Pfam" id="PF04434">
    <property type="entry name" value="SWIM"/>
    <property type="match status" value="1"/>
</dbReference>
<feature type="region of interest" description="Disordered" evidence="5">
    <location>
        <begin position="664"/>
        <end position="750"/>
    </location>
</feature>